<keyword evidence="3" id="KW-1185">Reference proteome</keyword>
<protein>
    <submittedName>
        <fullName evidence="2">Uncharacterized protein</fullName>
    </submittedName>
</protein>
<sequence length="60" mass="6604">MENVENKNTNDDSDLHQDEIGENTGEDTLLAKQAKLKPGEKDKYEQESSNKGKGPAGEDL</sequence>
<comment type="caution">
    <text evidence="2">The sequence shown here is derived from an EMBL/GenBank/DDBJ whole genome shotgun (WGS) entry which is preliminary data.</text>
</comment>
<gene>
    <name evidence="2" type="ORF">GCM10022210_18120</name>
</gene>
<feature type="compositionally biased region" description="Basic and acidic residues" evidence="1">
    <location>
        <begin position="37"/>
        <end position="50"/>
    </location>
</feature>
<evidence type="ECO:0000313" key="3">
    <source>
        <dbReference type="Proteomes" id="UP001500742"/>
    </source>
</evidence>
<dbReference type="EMBL" id="BAAAZC010000012">
    <property type="protein sequence ID" value="GAA3969530.1"/>
    <property type="molecule type" value="Genomic_DNA"/>
</dbReference>
<dbReference type="RefSeq" id="WP_259097063.1">
    <property type="nucleotide sequence ID" value="NZ_BAAAZC010000012.1"/>
</dbReference>
<feature type="region of interest" description="Disordered" evidence="1">
    <location>
        <begin position="1"/>
        <end position="60"/>
    </location>
</feature>
<evidence type="ECO:0000313" key="2">
    <source>
        <dbReference type="EMBL" id="GAA3969530.1"/>
    </source>
</evidence>
<organism evidence="2 3">
    <name type="scientific">Mucilaginibacter dorajii</name>
    <dbReference type="NCBI Taxonomy" id="692994"/>
    <lineage>
        <taxon>Bacteria</taxon>
        <taxon>Pseudomonadati</taxon>
        <taxon>Bacteroidota</taxon>
        <taxon>Sphingobacteriia</taxon>
        <taxon>Sphingobacteriales</taxon>
        <taxon>Sphingobacteriaceae</taxon>
        <taxon>Mucilaginibacter</taxon>
    </lineage>
</organism>
<proteinExistence type="predicted"/>
<accession>A0ABP7PQI0</accession>
<name>A0ABP7PQI0_9SPHI</name>
<feature type="compositionally biased region" description="Basic and acidic residues" evidence="1">
    <location>
        <begin position="1"/>
        <end position="19"/>
    </location>
</feature>
<evidence type="ECO:0000256" key="1">
    <source>
        <dbReference type="SAM" id="MobiDB-lite"/>
    </source>
</evidence>
<dbReference type="Proteomes" id="UP001500742">
    <property type="component" value="Unassembled WGS sequence"/>
</dbReference>
<reference evidence="3" key="1">
    <citation type="journal article" date="2019" name="Int. J. Syst. Evol. Microbiol.">
        <title>The Global Catalogue of Microorganisms (GCM) 10K type strain sequencing project: providing services to taxonomists for standard genome sequencing and annotation.</title>
        <authorList>
            <consortium name="The Broad Institute Genomics Platform"/>
            <consortium name="The Broad Institute Genome Sequencing Center for Infectious Disease"/>
            <person name="Wu L."/>
            <person name="Ma J."/>
        </authorList>
    </citation>
    <scope>NUCLEOTIDE SEQUENCE [LARGE SCALE GENOMIC DNA]</scope>
    <source>
        <strain evidence="3">JCM 16601</strain>
    </source>
</reference>